<dbReference type="InterPro" id="IPR010391">
    <property type="entry name" value="DNA_damage-inducible_DinI-like"/>
</dbReference>
<proteinExistence type="predicted"/>
<evidence type="ECO:0000313" key="2">
    <source>
        <dbReference type="Proteomes" id="UP000294702"/>
    </source>
</evidence>
<name>A0A4R1FUP6_9PAST</name>
<protein>
    <submittedName>
        <fullName evidence="1">DNA-damage-inducible protein I</fullName>
    </submittedName>
</protein>
<dbReference type="Gene3D" id="3.30.910.10">
    <property type="entry name" value="DinI-like"/>
    <property type="match status" value="1"/>
</dbReference>
<dbReference type="Pfam" id="PF06183">
    <property type="entry name" value="DinI"/>
    <property type="match status" value="1"/>
</dbReference>
<dbReference type="AlphaFoldDB" id="A0A4R1FUP6"/>
<organism evidence="1 2">
    <name type="scientific">Volucribacter psittacicida</name>
    <dbReference type="NCBI Taxonomy" id="203482"/>
    <lineage>
        <taxon>Bacteria</taxon>
        <taxon>Pseudomonadati</taxon>
        <taxon>Pseudomonadota</taxon>
        <taxon>Gammaproteobacteria</taxon>
        <taxon>Pasteurellales</taxon>
        <taxon>Pasteurellaceae</taxon>
        <taxon>Volucribacter</taxon>
    </lineage>
</organism>
<evidence type="ECO:0000313" key="1">
    <source>
        <dbReference type="EMBL" id="TCJ98513.1"/>
    </source>
</evidence>
<comment type="caution">
    <text evidence="1">The sequence shown here is derived from an EMBL/GenBank/DDBJ whole genome shotgun (WGS) entry which is preliminary data.</text>
</comment>
<accession>A0A4R1FUP6</accession>
<dbReference type="SUPFAM" id="SSF54857">
    <property type="entry name" value="DNA damage-inducible protein DinI"/>
    <property type="match status" value="1"/>
</dbReference>
<dbReference type="EMBL" id="SMFT01000002">
    <property type="protein sequence ID" value="TCJ98513.1"/>
    <property type="molecule type" value="Genomic_DNA"/>
</dbReference>
<reference evidence="1 2" key="1">
    <citation type="submission" date="2019-03" db="EMBL/GenBank/DDBJ databases">
        <title>Genomic Encyclopedia of Type Strains, Phase IV (KMG-IV): sequencing the most valuable type-strain genomes for metagenomic binning, comparative biology and taxonomic classification.</title>
        <authorList>
            <person name="Goeker M."/>
        </authorList>
    </citation>
    <scope>NUCLEOTIDE SEQUENCE [LARGE SCALE GENOMIC DNA]</scope>
    <source>
        <strain evidence="1 2">DSM 15534</strain>
    </source>
</reference>
<sequence>MKKIDIRFSKERDSKKAIMQDKIIVKLQQVLPERIATKFDDVNVRIRISTSQGVDLSGFSSEEKEKMLEFLEEIWNDSSLIDDVFDY</sequence>
<gene>
    <name evidence="1" type="ORF">EV694_0919</name>
</gene>
<dbReference type="OrthoDB" id="5685707at2"/>
<keyword evidence="2" id="KW-1185">Reference proteome</keyword>
<dbReference type="InterPro" id="IPR036687">
    <property type="entry name" value="DinI-like_sf"/>
</dbReference>
<dbReference type="RefSeq" id="WP_132689853.1">
    <property type="nucleotide sequence ID" value="NZ_SMFT01000002.1"/>
</dbReference>
<dbReference type="Proteomes" id="UP000294702">
    <property type="component" value="Unassembled WGS sequence"/>
</dbReference>